<evidence type="ECO:0000313" key="3">
    <source>
        <dbReference type="EMBL" id="SFB58537.1"/>
    </source>
</evidence>
<dbReference type="STRING" id="490629.SAMN05216266_12249"/>
<name>A0A1I1C7Z5_9PSEU</name>
<feature type="compositionally biased region" description="Low complexity" evidence="1">
    <location>
        <begin position="287"/>
        <end position="298"/>
    </location>
</feature>
<evidence type="ECO:0008006" key="5">
    <source>
        <dbReference type="Google" id="ProtNLM"/>
    </source>
</evidence>
<gene>
    <name evidence="3" type="ORF">SAMN05216266_12249</name>
</gene>
<dbReference type="AlphaFoldDB" id="A0A1I1C7Z5"/>
<evidence type="ECO:0000313" key="4">
    <source>
        <dbReference type="Proteomes" id="UP000243799"/>
    </source>
</evidence>
<accession>A0A1I1C7Z5</accession>
<dbReference type="Proteomes" id="UP000243799">
    <property type="component" value="Unassembled WGS sequence"/>
</dbReference>
<proteinExistence type="predicted"/>
<evidence type="ECO:0000256" key="2">
    <source>
        <dbReference type="SAM" id="SignalP"/>
    </source>
</evidence>
<keyword evidence="2" id="KW-0732">Signal</keyword>
<dbReference type="OrthoDB" id="5149096at2"/>
<feature type="signal peptide" evidence="2">
    <location>
        <begin position="1"/>
        <end position="31"/>
    </location>
</feature>
<sequence length="330" mass="33000">MSKVRCARSISLGALAAATAGLVLVAPPASAGLTTHCAGTAGAVTVPGDLLVPEGKSCVLDGTTVTGVVTVAEGANLIITGGAFEQGVTVLDDGFFDAELTGIGGGVRMIDAYGTYLADLTTGGGLRVEAPEHPERATYAYLSGATVGGDVSSRAGELYAEHSILRSGLSGAEVSYVDLYDVVLEGDLAVRDAQLGSVVCGSEVYGDAHFTDNSGTVQVGADGPVASCAAAGYWDGDVRIADNTAHVRVSGNIIRGDLSGTGNAPAPEVSGNRVRGEASGQFDTSSAARAEAMADNRAGQADRGAALAEQTRDRRSAAQAVAVAAGPVEL</sequence>
<reference evidence="4" key="1">
    <citation type="submission" date="2016-10" db="EMBL/GenBank/DDBJ databases">
        <authorList>
            <person name="Varghese N."/>
            <person name="Submissions S."/>
        </authorList>
    </citation>
    <scope>NUCLEOTIDE SEQUENCE [LARGE SCALE GENOMIC DNA]</scope>
    <source>
        <strain evidence="4">CGMCC 4.3568</strain>
    </source>
</reference>
<feature type="region of interest" description="Disordered" evidence="1">
    <location>
        <begin position="257"/>
        <end position="313"/>
    </location>
</feature>
<evidence type="ECO:0000256" key="1">
    <source>
        <dbReference type="SAM" id="MobiDB-lite"/>
    </source>
</evidence>
<keyword evidence="4" id="KW-1185">Reference proteome</keyword>
<dbReference type="EMBL" id="FOKG01000022">
    <property type="protein sequence ID" value="SFB58537.1"/>
    <property type="molecule type" value="Genomic_DNA"/>
</dbReference>
<organism evidence="3 4">
    <name type="scientific">Amycolatopsis marina</name>
    <dbReference type="NCBI Taxonomy" id="490629"/>
    <lineage>
        <taxon>Bacteria</taxon>
        <taxon>Bacillati</taxon>
        <taxon>Actinomycetota</taxon>
        <taxon>Actinomycetes</taxon>
        <taxon>Pseudonocardiales</taxon>
        <taxon>Pseudonocardiaceae</taxon>
        <taxon>Amycolatopsis</taxon>
    </lineage>
</organism>
<protein>
    <recommendedName>
        <fullName evidence="5">Right handed beta helix region</fullName>
    </recommendedName>
</protein>
<dbReference type="RefSeq" id="WP_091677505.1">
    <property type="nucleotide sequence ID" value="NZ_FOKG01000022.1"/>
</dbReference>
<feature type="chain" id="PRO_5017224535" description="Right handed beta helix region" evidence="2">
    <location>
        <begin position="32"/>
        <end position="330"/>
    </location>
</feature>